<dbReference type="InterPro" id="IPR000994">
    <property type="entry name" value="Pept_M24"/>
</dbReference>
<dbReference type="SUPFAM" id="SSF53092">
    <property type="entry name" value="Creatinase/prolidase N-terminal domain"/>
    <property type="match status" value="1"/>
</dbReference>
<dbReference type="GO" id="GO:0070006">
    <property type="term" value="F:metalloaminopeptidase activity"/>
    <property type="evidence" value="ECO:0007669"/>
    <property type="project" value="InterPro"/>
</dbReference>
<keyword evidence="3 7" id="KW-0378">Hydrolase</keyword>
<dbReference type="InterPro" id="IPR050422">
    <property type="entry name" value="X-Pro_aminopeptidase_P"/>
</dbReference>
<evidence type="ECO:0000256" key="1">
    <source>
        <dbReference type="ARBA" id="ARBA00008766"/>
    </source>
</evidence>
<dbReference type="Gene3D" id="3.90.230.10">
    <property type="entry name" value="Creatinase/methionine aminopeptidase superfamily"/>
    <property type="match status" value="1"/>
</dbReference>
<feature type="domain" description="Peptidase M24" evidence="4">
    <location>
        <begin position="313"/>
        <end position="517"/>
    </location>
</feature>
<feature type="domain" description="Creatinase N-terminal" evidence="5">
    <location>
        <begin position="5"/>
        <end position="137"/>
    </location>
</feature>
<dbReference type="AlphaFoldDB" id="A0A8H2QXR0"/>
<dbReference type="Pfam" id="PF01321">
    <property type="entry name" value="Creatinase_N"/>
    <property type="match status" value="1"/>
</dbReference>
<dbReference type="Pfam" id="PF16189">
    <property type="entry name" value="Creatinase_N_2"/>
    <property type="match status" value="1"/>
</dbReference>
<protein>
    <submittedName>
        <fullName evidence="7">Uncharacterized peptidase SA1530</fullName>
        <ecNumber evidence="7">3.4.-.-</ecNumber>
    </submittedName>
</protein>
<dbReference type="CDD" id="cd01085">
    <property type="entry name" value="APP"/>
    <property type="match status" value="1"/>
</dbReference>
<dbReference type="GO" id="GO:0005737">
    <property type="term" value="C:cytoplasm"/>
    <property type="evidence" value="ECO:0007669"/>
    <property type="project" value="UniProtKB-ARBA"/>
</dbReference>
<evidence type="ECO:0000256" key="3">
    <source>
        <dbReference type="ARBA" id="ARBA00022801"/>
    </source>
</evidence>
<dbReference type="FunFam" id="3.90.230.10:FF:000009">
    <property type="entry name" value="xaa-Pro aminopeptidase 2"/>
    <property type="match status" value="1"/>
</dbReference>
<dbReference type="PANTHER" id="PTHR43763">
    <property type="entry name" value="XAA-PRO AMINOPEPTIDASE 1"/>
    <property type="match status" value="1"/>
</dbReference>
<dbReference type="Gene3D" id="3.40.350.10">
    <property type="entry name" value="Creatinase/prolidase N-terminal domain"/>
    <property type="match status" value="2"/>
</dbReference>
<dbReference type="InterPro" id="IPR000587">
    <property type="entry name" value="Creatinase_N"/>
</dbReference>
<dbReference type="SUPFAM" id="SSF55920">
    <property type="entry name" value="Creatinase/aminopeptidase"/>
    <property type="match status" value="1"/>
</dbReference>
<comment type="similarity">
    <text evidence="1">Belongs to the peptidase M24B family.</text>
</comment>
<evidence type="ECO:0000259" key="6">
    <source>
        <dbReference type="Pfam" id="PF16188"/>
    </source>
</evidence>
<dbReference type="EC" id="3.4.-.-" evidence="7"/>
<dbReference type="InterPro" id="IPR029149">
    <property type="entry name" value="Creatin/AminoP/Spt16_N"/>
</dbReference>
<dbReference type="Pfam" id="PF16188">
    <property type="entry name" value="Peptidase_M24_C"/>
    <property type="match status" value="1"/>
</dbReference>
<accession>A0A8H2QXR0</accession>
<feature type="domain" description="Peptidase M24 C-terminal" evidence="6">
    <location>
        <begin position="527"/>
        <end position="586"/>
    </location>
</feature>
<dbReference type="GO" id="GO:0046872">
    <property type="term" value="F:metal ion binding"/>
    <property type="evidence" value="ECO:0007669"/>
    <property type="project" value="UniProtKB-KW"/>
</dbReference>
<evidence type="ECO:0000256" key="2">
    <source>
        <dbReference type="ARBA" id="ARBA00022723"/>
    </source>
</evidence>
<keyword evidence="2" id="KW-0479">Metal-binding</keyword>
<comment type="caution">
    <text evidence="7">The sequence shown here is derived from an EMBL/GenBank/DDBJ whole genome shotgun (WGS) entry which is preliminary data.</text>
</comment>
<dbReference type="Proteomes" id="UP000377798">
    <property type="component" value="Unassembled WGS sequence"/>
</dbReference>
<evidence type="ECO:0000259" key="5">
    <source>
        <dbReference type="Pfam" id="PF01321"/>
    </source>
</evidence>
<evidence type="ECO:0000313" key="8">
    <source>
        <dbReference type="Proteomes" id="UP000377798"/>
    </source>
</evidence>
<dbReference type="InterPro" id="IPR033740">
    <property type="entry name" value="Pept_M24B"/>
</dbReference>
<dbReference type="EMBL" id="CAACYI010000001">
    <property type="protein sequence ID" value="VFB16257.1"/>
    <property type="molecule type" value="Genomic_DNA"/>
</dbReference>
<dbReference type="Pfam" id="PF00557">
    <property type="entry name" value="Peptidase_M24"/>
    <property type="match status" value="1"/>
</dbReference>
<evidence type="ECO:0000313" key="7">
    <source>
        <dbReference type="EMBL" id="VFB16257.1"/>
    </source>
</evidence>
<name>A0A8H2QXR0_9FIRM</name>
<dbReference type="InterPro" id="IPR036005">
    <property type="entry name" value="Creatinase/aminopeptidase-like"/>
</dbReference>
<keyword evidence="8" id="KW-1185">Reference proteome</keyword>
<evidence type="ECO:0000259" key="4">
    <source>
        <dbReference type="Pfam" id="PF00557"/>
    </source>
</evidence>
<gene>
    <name evidence="7" type="ORF">NCTC13150_00775</name>
</gene>
<dbReference type="InterPro" id="IPR032416">
    <property type="entry name" value="Peptidase_M24_C"/>
</dbReference>
<proteinExistence type="inferred from homology"/>
<organism evidence="7 8">
    <name type="scientific">Urinicoccus massiliensis</name>
    <dbReference type="NCBI Taxonomy" id="1723382"/>
    <lineage>
        <taxon>Bacteria</taxon>
        <taxon>Bacillati</taxon>
        <taxon>Bacillota</taxon>
        <taxon>Tissierellia</taxon>
        <taxon>Tissierellales</taxon>
        <taxon>Peptoniphilaceae</taxon>
        <taxon>Urinicoccus</taxon>
    </lineage>
</organism>
<sequence length="589" mass="67711">MMEVLKKLRNKMQENKIDIYLVPTGDPHGSEYPPDAYKYRTFLTGFTGSAGVAVAFKDEAYCWTDGRYYIQAGKQLEGSGFALQKDGQPGVLSPYDYVIKMAKEGDTVGFHGELLMMKDLQKLESQRPDLNFKAVDLMTDLWENRPSLPQEPMFILKNAYTKFSTLEKRDQVMEELKKHEADTLVLSSLDDIAWFTNLRGRDIPNNPVFLSFLTLDKKHLVLYIDLKKIDQEIVEYFEQQKIVVKEYHDFYQDIKKLKGKKILLDPSKTNALVYKNIKEKNQLIEAINPTTMLKAVKNKVELNNVKAAYVDDGVALVKYFSWLNQEVLAGKTITEFEAQNKLISFRKNIVDYIEDSFTPISAYGSNGAMMHYSAQKESAVIGKDSFYLIDSGGQYLRGTTDITRTLHFGQPTEEEKRDYTLVLKSHIGLANTIFLEGTKGSQLDAIARRPIWQYHMDYKCGTGHGVGYLLNVHEGPHRISRWTEDCPLEEGYIVTIEPGIYKEDMYGIRLENDVAVKLDGTAPDGTFYSFDMLSYIPFDRKCINPDLLTREERQWLNRYNEQVYDLLSPNLNKEEEAYLSIQTEPFSEK</sequence>
<reference evidence="7 8" key="1">
    <citation type="submission" date="2019-02" db="EMBL/GenBank/DDBJ databases">
        <authorList>
            <consortium name="Pathogen Informatics"/>
        </authorList>
    </citation>
    <scope>NUCLEOTIDE SEQUENCE [LARGE SCALE GENOMIC DNA]</scope>
    <source>
        <strain evidence="7 8">3012STDY7089603</strain>
    </source>
</reference>
<dbReference type="PANTHER" id="PTHR43763:SF6">
    <property type="entry name" value="XAA-PRO AMINOPEPTIDASE 1"/>
    <property type="match status" value="1"/>
</dbReference>